<dbReference type="EC" id="3.6.3.-" evidence="13"/>
<evidence type="ECO:0000256" key="5">
    <source>
        <dbReference type="ARBA" id="ARBA00022692"/>
    </source>
</evidence>
<dbReference type="Proteomes" id="UP001238163">
    <property type="component" value="Unassembled WGS sequence"/>
</dbReference>
<keyword evidence="8 11" id="KW-1133">Transmembrane helix</keyword>
<evidence type="ECO:0000256" key="7">
    <source>
        <dbReference type="ARBA" id="ARBA00022840"/>
    </source>
</evidence>
<comment type="caution">
    <text evidence="13">The sequence shown here is derived from an EMBL/GenBank/DDBJ whole genome shotgun (WGS) entry which is preliminary data.</text>
</comment>
<keyword evidence="3" id="KW-1003">Cell membrane</keyword>
<reference evidence="13" key="1">
    <citation type="submission" date="2023-07" db="EMBL/GenBank/DDBJ databases">
        <title>Genomic Encyclopedia of Type Strains, Phase IV (KMG-IV): sequencing the most valuable type-strain genomes for metagenomic binning, comparative biology and taxonomic classification.</title>
        <authorList>
            <person name="Goeker M."/>
        </authorList>
    </citation>
    <scope>NUCLEOTIDE SEQUENCE</scope>
    <source>
        <strain evidence="13">DSM 24202</strain>
    </source>
</reference>
<dbReference type="InterPro" id="IPR003439">
    <property type="entry name" value="ABC_transporter-like_ATP-bd"/>
</dbReference>
<organism evidence="13 14">
    <name type="scientific">Oligosphaera ethanolica</name>
    <dbReference type="NCBI Taxonomy" id="760260"/>
    <lineage>
        <taxon>Bacteria</taxon>
        <taxon>Pseudomonadati</taxon>
        <taxon>Lentisphaerota</taxon>
        <taxon>Oligosphaeria</taxon>
        <taxon>Oligosphaerales</taxon>
        <taxon>Oligosphaeraceae</taxon>
        <taxon>Oligosphaera</taxon>
    </lineage>
</organism>
<evidence type="ECO:0000313" key="14">
    <source>
        <dbReference type="Proteomes" id="UP001238163"/>
    </source>
</evidence>
<evidence type="ECO:0000256" key="6">
    <source>
        <dbReference type="ARBA" id="ARBA00022741"/>
    </source>
</evidence>
<dbReference type="InterPro" id="IPR015854">
    <property type="entry name" value="ABC_transpr_LolD-like"/>
</dbReference>
<evidence type="ECO:0000259" key="12">
    <source>
        <dbReference type="PROSITE" id="PS50893"/>
    </source>
</evidence>
<comment type="similarity">
    <text evidence="10">Belongs to the ABC transporter superfamily. Macrolide exporter (TC 3.A.1.122) family.</text>
</comment>
<dbReference type="InterPro" id="IPR027417">
    <property type="entry name" value="P-loop_NTPase"/>
</dbReference>
<protein>
    <submittedName>
        <fullName evidence="13">Macrolide transport system ATP-binding/permease protein</fullName>
        <ecNumber evidence="13">3.6.3.-</ecNumber>
    </submittedName>
</protein>
<feature type="transmembrane region" description="Helical" evidence="11">
    <location>
        <begin position="636"/>
        <end position="660"/>
    </location>
</feature>
<evidence type="ECO:0000256" key="8">
    <source>
        <dbReference type="ARBA" id="ARBA00022989"/>
    </source>
</evidence>
<dbReference type="CDD" id="cd03255">
    <property type="entry name" value="ABC_MJ0796_LolCDE_FtsE"/>
    <property type="match status" value="1"/>
</dbReference>
<keyword evidence="7 13" id="KW-0067">ATP-binding</keyword>
<comment type="subcellular location">
    <subcellularLocation>
        <location evidence="1">Cell inner membrane</location>
        <topology evidence="1">Multi-pass membrane protein</topology>
    </subcellularLocation>
</comment>
<dbReference type="Pfam" id="PF00005">
    <property type="entry name" value="ABC_tran"/>
    <property type="match status" value="1"/>
</dbReference>
<dbReference type="PROSITE" id="PS00211">
    <property type="entry name" value="ABC_TRANSPORTER_1"/>
    <property type="match status" value="1"/>
</dbReference>
<dbReference type="SMART" id="SM00382">
    <property type="entry name" value="AAA"/>
    <property type="match status" value="1"/>
</dbReference>
<dbReference type="GO" id="GO:0005886">
    <property type="term" value="C:plasma membrane"/>
    <property type="evidence" value="ECO:0007669"/>
    <property type="project" value="UniProtKB-SubCell"/>
</dbReference>
<evidence type="ECO:0000256" key="1">
    <source>
        <dbReference type="ARBA" id="ARBA00004429"/>
    </source>
</evidence>
<dbReference type="Pfam" id="PF12704">
    <property type="entry name" value="MacB_PCD"/>
    <property type="match status" value="1"/>
</dbReference>
<evidence type="ECO:0000256" key="4">
    <source>
        <dbReference type="ARBA" id="ARBA00022519"/>
    </source>
</evidence>
<gene>
    <name evidence="13" type="ORF">J3R75_001112</name>
</gene>
<evidence type="ECO:0000256" key="11">
    <source>
        <dbReference type="SAM" id="Phobius"/>
    </source>
</evidence>
<keyword evidence="9 11" id="KW-0472">Membrane</keyword>
<proteinExistence type="inferred from homology"/>
<dbReference type="InterPro" id="IPR017871">
    <property type="entry name" value="ABC_transporter-like_CS"/>
</dbReference>
<dbReference type="GO" id="GO:0022857">
    <property type="term" value="F:transmembrane transporter activity"/>
    <property type="evidence" value="ECO:0007669"/>
    <property type="project" value="UniProtKB-ARBA"/>
</dbReference>
<dbReference type="GO" id="GO:0005524">
    <property type="term" value="F:ATP binding"/>
    <property type="evidence" value="ECO:0007669"/>
    <property type="project" value="UniProtKB-KW"/>
</dbReference>
<dbReference type="EMBL" id="JAUSVL010000001">
    <property type="protein sequence ID" value="MDQ0289005.1"/>
    <property type="molecule type" value="Genomic_DNA"/>
</dbReference>
<dbReference type="Gene3D" id="3.40.50.300">
    <property type="entry name" value="P-loop containing nucleotide triphosphate hydrolases"/>
    <property type="match status" value="1"/>
</dbReference>
<feature type="transmembrane region" description="Helical" evidence="11">
    <location>
        <begin position="550"/>
        <end position="575"/>
    </location>
</feature>
<dbReference type="PROSITE" id="PS50893">
    <property type="entry name" value="ABC_TRANSPORTER_2"/>
    <property type="match status" value="1"/>
</dbReference>
<keyword evidence="6" id="KW-0547">Nucleotide-binding</keyword>
<keyword evidence="14" id="KW-1185">Reference proteome</keyword>
<evidence type="ECO:0000313" key="13">
    <source>
        <dbReference type="EMBL" id="MDQ0289005.1"/>
    </source>
</evidence>
<dbReference type="PANTHER" id="PTHR24220:SF86">
    <property type="entry name" value="ABC TRANSPORTER ABCH.1"/>
    <property type="match status" value="1"/>
</dbReference>
<feature type="transmembrane region" description="Helical" evidence="11">
    <location>
        <begin position="274"/>
        <end position="296"/>
    </location>
</feature>
<dbReference type="GO" id="GO:0098796">
    <property type="term" value="C:membrane protein complex"/>
    <property type="evidence" value="ECO:0007669"/>
    <property type="project" value="UniProtKB-ARBA"/>
</dbReference>
<feature type="transmembrane region" description="Helical" evidence="11">
    <location>
        <begin position="606"/>
        <end position="629"/>
    </location>
</feature>
<dbReference type="Pfam" id="PF02687">
    <property type="entry name" value="FtsX"/>
    <property type="match status" value="1"/>
</dbReference>
<dbReference type="RefSeq" id="WP_307260346.1">
    <property type="nucleotide sequence ID" value="NZ_JAUSVL010000001.1"/>
</dbReference>
<keyword evidence="4" id="KW-0997">Cell inner membrane</keyword>
<dbReference type="InterPro" id="IPR025857">
    <property type="entry name" value="MacB_PCD"/>
</dbReference>
<feature type="domain" description="ABC transporter" evidence="12">
    <location>
        <begin position="7"/>
        <end position="245"/>
    </location>
</feature>
<keyword evidence="13" id="KW-0378">Hydrolase</keyword>
<name>A0AAE3VES7_9BACT</name>
<dbReference type="InterPro" id="IPR017911">
    <property type="entry name" value="MacB-like_ATP-bd"/>
</dbReference>
<dbReference type="FunFam" id="3.40.50.300:FF:000032">
    <property type="entry name" value="Export ABC transporter ATP-binding protein"/>
    <property type="match status" value="1"/>
</dbReference>
<evidence type="ECO:0000256" key="10">
    <source>
        <dbReference type="ARBA" id="ARBA00038388"/>
    </source>
</evidence>
<dbReference type="AlphaFoldDB" id="A0AAE3VES7"/>
<dbReference type="PANTHER" id="PTHR24220">
    <property type="entry name" value="IMPORT ATP-BINDING PROTEIN"/>
    <property type="match status" value="1"/>
</dbReference>
<evidence type="ECO:0000256" key="2">
    <source>
        <dbReference type="ARBA" id="ARBA00022448"/>
    </source>
</evidence>
<keyword evidence="5 11" id="KW-0812">Transmembrane</keyword>
<dbReference type="GO" id="GO:0016887">
    <property type="term" value="F:ATP hydrolysis activity"/>
    <property type="evidence" value="ECO:0007669"/>
    <property type="project" value="InterPro"/>
</dbReference>
<accession>A0AAE3VES7</accession>
<dbReference type="SUPFAM" id="SSF52540">
    <property type="entry name" value="P-loop containing nucleoside triphosphate hydrolases"/>
    <property type="match status" value="1"/>
</dbReference>
<evidence type="ECO:0000256" key="9">
    <source>
        <dbReference type="ARBA" id="ARBA00023136"/>
    </source>
</evidence>
<sequence>MPNNTIIHITGLKRHYQMGDSIVAALDGVQLDVHQGDFLMVVGSSGSGKSTLMHLLGLLDVASDGVMEINGRSMLNGDDAQLSGLRNEHIGFVFQQFNLLQDLNVVENIALPLVYRGVPRAQRQARAIEMAEKLGLGHRLDHKPRELSGGQLQRIAIARALVSEPDILLADEPTGNLDSSTSAEIMNILYSLNAQGHTIIMVTHDPELALQGTRKITLRDGKIIEDCPGKRQPAAPVQRPVDPRALQHKRRLSVLDLLHIGVQEGLLAHQMRTFLTMLGIIIGVSSVIAMSSFSLGSKKKQADQIRALGANLVRVVDKQFENERLVEARVKGSLGLTRRDLAAMRQGIPEISRSAALREVKINVLHDHGTLNPRVLGVHGDYLTVNNLSILGGRFFDHFDEDRSARVVVLGSGVARAMLVARNESQGSKEPVSDLTKLLNQTLFLGGTPYSIVGILADKDIDLAELEATSVSDPNHDLLMPLQTLLTRTAYHDLRSEIDELQLQLRTEDDLSTVGRAVKAILGITHAGVSDFDLVIPMDLLKQKQQSQRLLDILTICISSISIIVGGIGIMNIMLASVTERVREIGIRRAVGATRQDILRQFLSEAMIISVTGGIFGVILAAVVVIITCQFLHLPIVFSLTLLLTAVVASTATGLIFGIYPAYQAANKNPVDALRSE</sequence>
<dbReference type="InterPro" id="IPR003593">
    <property type="entry name" value="AAA+_ATPase"/>
</dbReference>
<keyword evidence="2" id="KW-0813">Transport</keyword>
<dbReference type="InterPro" id="IPR003838">
    <property type="entry name" value="ABC3_permease_C"/>
</dbReference>
<evidence type="ECO:0000256" key="3">
    <source>
        <dbReference type="ARBA" id="ARBA00022475"/>
    </source>
</evidence>